<evidence type="ECO:0000256" key="3">
    <source>
        <dbReference type="SAM" id="Coils"/>
    </source>
</evidence>
<accession>A0A0P1AUF9</accession>
<feature type="coiled-coil region" evidence="3">
    <location>
        <begin position="356"/>
        <end position="398"/>
    </location>
</feature>
<name>A0A0P1AUF9_PLAHL</name>
<dbReference type="OrthoDB" id="167232at2759"/>
<protein>
    <submittedName>
        <fullName evidence="5">Armadillo-type fold</fullName>
    </submittedName>
</protein>
<dbReference type="Proteomes" id="UP000054928">
    <property type="component" value="Unassembled WGS sequence"/>
</dbReference>
<dbReference type="PANTHER" id="PTHR22895:SF0">
    <property type="entry name" value="ARMADILLO REPEAT-CONTAINING PROTEIN 6"/>
    <property type="match status" value="1"/>
</dbReference>
<dbReference type="InterPro" id="IPR016024">
    <property type="entry name" value="ARM-type_fold"/>
</dbReference>
<dbReference type="SMART" id="SM00185">
    <property type="entry name" value="ARM"/>
    <property type="match status" value="8"/>
</dbReference>
<proteinExistence type="predicted"/>
<evidence type="ECO:0000256" key="1">
    <source>
        <dbReference type="ARBA" id="ARBA00022737"/>
    </source>
</evidence>
<dbReference type="GeneID" id="36397309"/>
<dbReference type="RefSeq" id="XP_024582290.1">
    <property type="nucleotide sequence ID" value="XM_024716719.1"/>
</dbReference>
<reference evidence="6" key="1">
    <citation type="submission" date="2014-09" db="EMBL/GenBank/DDBJ databases">
        <authorList>
            <person name="Sharma Rahul"/>
            <person name="Thines Marco"/>
        </authorList>
    </citation>
    <scope>NUCLEOTIDE SEQUENCE [LARGE SCALE GENOMIC DNA]</scope>
</reference>
<dbReference type="InterPro" id="IPR000225">
    <property type="entry name" value="Armadillo"/>
</dbReference>
<sequence length="2075" mass="236339">MESSSEKVALSDIGNNDIEAIKDQKDSNDGHDAGNHAAKVNETDLFNESKFKTFVSIDRKDQPASTLKTEFDQVFEKGISQVQQKVNSYLQIQTTRLDECEQRLENAVQQSRAFVNRHEEVCRDLRRQVECLHIQLQRERDDRAEERTWITKLWPDNVPLPTLLITKAEIEFVKDLTDEQERRYYEALMTKRVERDRVRQYLEEALNWKVVFPQSFEENDTQLPYYTNTRTGVSVWDAPVAIDFQAPAGWNITTMDWKEDYRLENFYPEAQRRTKQPDGENSDEEKSETGRNEEKEDCDDGILLDPMPARERFEEEFKRYESLKMQLEQCAANQRTFAMEVLTATRELFAQEQETLKKEDDEVIAIERRRKIAEQEEQAAAKAKADAQERKVQQAKAIAPVYARITIAKKGLTSVVDMAVEQELLKFAQQRRLDRLYLSIPLTRDVRVRNRHQFEPEFVHMKHIESRVLESEHLESQLLEKSALRLDDAAAKAAAIQEYCHEIRKQQQSVEDEIARLEATLTLYKAPKQLQPSHLEFERASTRILSVDSLSDEDNCVDCNDDSKDFINNNVSTSPEGENSLPSGFVTASRSANISLDSSSFAGNDPDDTPLTRDEAELHALKASTDSVYAEKAERIRSSKLHELSDRRSFLGTSLKQLVSALARYEDDFEFFNRLRDSEKAANTQLWDLQAQTQVERARFLVERTAREESVLQVQDRLHELQQRLEDAYALPMQAHYPLERMRLEAQSEKLVALLTKQKSELEAKVAKEEKAKALLVSLELKSCDIVDARLREESILANEKQSLWELHVTLMNELQTSGDTLDLLVQQNETKEHSCSIDESVESFTKQQFEENVRVYETKRQYLKQVRRFLLMCYDREKRWRALAACSLMKHTTSDDWMTKQQLSRHEEALSLIRTQHEEQEQHLQLQIDALNQAKVTLQTQVDDLNSRIFRLQSNYQAASESIRLQNLEVITAVQQETQKLKILLENEKRNYRLEREKLIRTHDVIREELEMRLQELENVNDRQTHWLTAVKRELQAQRAGNEQLLKAYTSLEKRRAAEVNDMHFRISSQIKRIHNLEMWNLALQRSAKDAAKDYSILQEDIERHQQRHIQLQRGLRLINWRHRVTAQSILTDVNLLFSFFSHGIEILAGATAESNDSLRENAGIEVLAALAQFSKREEIRAICAHALGQLSWNANATMRSVGWKAKTVWFQWLKSQSNAVLDKLSATDTSFDDVAEEESTHLNWLADPSAPTDDISGEIDHNLSSTGGRGKFKRLLFSSTWQHFDEKVSPDMNVANQQYIGLSSNILRTIFELCRSSEFDERVKCSALHSFALIARSSNNTSTLGQLDGSISLLVNLLQSSLDQHSPQLVRHAAQALANLSYQNAFNQQLIFAEGGIPLLLCLCERAVTSSNALADVDLTLACTQILSHLSHDHVPSCQMIVESRGIAILTKLCTSPQIHDAIDVEIDDWIQMYASQVIANTITLLDDERSESDHRSFSVADYILLEDKAIISGASNEIQTHEYDNQKKTRSRSNHAGVTTFVLMCASCNRNVAFHGAVVLGSIAQTDAIRGAIGAASGIDALFLLTARTDDLAIVVQATWALANLTWNRDNQYRIARYFDQLYKLCTLQVDSKSKFLEDAIANEEVDKFVLQIRQHALCILANSLFYNEANRRLVASRTDWMQFLGRTLFQDDRILLENSTRALCSLSYSDAIALQMGSPIFEDPFDVNSVNGLEVFIRICGSENIAAQQHALFGVINMCLHDVNKTKMLQVPHGIDTLVTLSGHTNKELCDLALEALDLLADIRQYREDQTKSSNQSLESVDLEKLIVLLSDTTNPSLVPLLSDTIADKVWTNSSAQIQLQNEHSLEKLLEICTRLSPLVPTAASEILPADAEHQVRISCLWALRNTVANNVRNQDFVGALSGVQHLVGVFNQIHQSEEVVEALLAALVSLVTGHAKNSQQLVRFGLDMLIDLAEDNESERRNQNRGTLLPALMSPVPVKESIGLIQKPVEKQLKNAALARELLHLIATYNTQKVVKKALVLSNSKARKRQESQSSSTLKSPVHTRSKMAS</sequence>
<keyword evidence="1" id="KW-0677">Repeat</keyword>
<evidence type="ECO:0000256" key="4">
    <source>
        <dbReference type="SAM" id="MobiDB-lite"/>
    </source>
</evidence>
<dbReference type="PANTHER" id="PTHR22895">
    <property type="entry name" value="ARMADILLO REPEAT-CONTAINING PROTEIN 6"/>
    <property type="match status" value="1"/>
</dbReference>
<feature type="repeat" description="ARM" evidence="2">
    <location>
        <begin position="1351"/>
        <end position="1397"/>
    </location>
</feature>
<evidence type="ECO:0000256" key="2">
    <source>
        <dbReference type="PROSITE-ProRule" id="PRU00259"/>
    </source>
</evidence>
<feature type="coiled-coil region" evidence="3">
    <location>
        <begin position="915"/>
        <end position="1021"/>
    </location>
</feature>
<feature type="coiled-coil region" evidence="3">
    <location>
        <begin position="90"/>
        <end position="142"/>
    </location>
</feature>
<dbReference type="Gene3D" id="1.25.10.10">
    <property type="entry name" value="Leucine-rich Repeat Variant"/>
    <property type="match status" value="4"/>
</dbReference>
<dbReference type="PROSITE" id="PS50176">
    <property type="entry name" value="ARM_REPEAT"/>
    <property type="match status" value="1"/>
</dbReference>
<evidence type="ECO:0000313" key="5">
    <source>
        <dbReference type="EMBL" id="CEG45921.1"/>
    </source>
</evidence>
<keyword evidence="6" id="KW-1185">Reference proteome</keyword>
<feature type="coiled-coil region" evidence="3">
    <location>
        <begin position="711"/>
        <end position="772"/>
    </location>
</feature>
<feature type="compositionally biased region" description="Basic and acidic residues" evidence="4">
    <location>
        <begin position="19"/>
        <end position="39"/>
    </location>
</feature>
<feature type="region of interest" description="Disordered" evidence="4">
    <location>
        <begin position="2050"/>
        <end position="2075"/>
    </location>
</feature>
<dbReference type="InterPro" id="IPR011989">
    <property type="entry name" value="ARM-like"/>
</dbReference>
<dbReference type="EMBL" id="CCYD01001864">
    <property type="protein sequence ID" value="CEG45921.1"/>
    <property type="molecule type" value="Genomic_DNA"/>
</dbReference>
<keyword evidence="3" id="KW-0175">Coiled coil</keyword>
<evidence type="ECO:0000313" key="6">
    <source>
        <dbReference type="Proteomes" id="UP000054928"/>
    </source>
</evidence>
<dbReference type="SUPFAM" id="SSF48371">
    <property type="entry name" value="ARM repeat"/>
    <property type="match status" value="1"/>
</dbReference>
<organism evidence="5 6">
    <name type="scientific">Plasmopara halstedii</name>
    <name type="common">Downy mildew of sunflower</name>
    <dbReference type="NCBI Taxonomy" id="4781"/>
    <lineage>
        <taxon>Eukaryota</taxon>
        <taxon>Sar</taxon>
        <taxon>Stramenopiles</taxon>
        <taxon>Oomycota</taxon>
        <taxon>Peronosporomycetes</taxon>
        <taxon>Peronosporales</taxon>
        <taxon>Peronosporaceae</taxon>
        <taxon>Plasmopara</taxon>
    </lineage>
</organism>
<feature type="region of interest" description="Disordered" evidence="4">
    <location>
        <begin position="268"/>
        <end position="304"/>
    </location>
</feature>
<feature type="region of interest" description="Disordered" evidence="4">
    <location>
        <begin position="1"/>
        <end position="39"/>
    </location>
</feature>
<dbReference type="OMA" id="QTHWLTA"/>